<reference evidence="2" key="1">
    <citation type="journal article" date="2019" name="Int. J. Syst. Evol. Microbiol.">
        <title>The Global Catalogue of Microorganisms (GCM) 10K type strain sequencing project: providing services to taxonomists for standard genome sequencing and annotation.</title>
        <authorList>
            <consortium name="The Broad Institute Genomics Platform"/>
            <consortium name="The Broad Institute Genome Sequencing Center for Infectious Disease"/>
            <person name="Wu L."/>
            <person name="Ma J."/>
        </authorList>
    </citation>
    <scope>NUCLEOTIDE SEQUENCE [LARGE SCALE GENOMIC DNA]</scope>
    <source>
        <strain evidence="2">JCM 17441</strain>
    </source>
</reference>
<dbReference type="EMBL" id="BAABAT010000053">
    <property type="protein sequence ID" value="GAA4262664.1"/>
    <property type="molecule type" value="Genomic_DNA"/>
</dbReference>
<proteinExistence type="predicted"/>
<dbReference type="RefSeq" id="WP_345140308.1">
    <property type="nucleotide sequence ID" value="NZ_BAABAT010000053.1"/>
</dbReference>
<name>A0ABP8DRM6_9ACTN</name>
<sequence>MSWLEIVGWAGSALLVWSLLQQQLLRLRVFNLIGSIILIGYNAGVRVWPMVGLNLTLAGINIWQLYSLLRTRHDERKYEVVEVATDDNFLAHVVRVHWADIARFNPDFRFDDEHRLAFLTLNGDEVVGVLMLRPTDDPAVAQVELDYVTRRYRDLSPGEFVFRRSGQLTAHGFRRVLTPPGMVAPYYSRLGFQPSGDRYALELPVD</sequence>
<protein>
    <recommendedName>
        <fullName evidence="3">N-acetyltransferase domain-containing protein</fullName>
    </recommendedName>
</protein>
<evidence type="ECO:0008006" key="3">
    <source>
        <dbReference type="Google" id="ProtNLM"/>
    </source>
</evidence>
<dbReference type="SUPFAM" id="SSF55729">
    <property type="entry name" value="Acyl-CoA N-acyltransferases (Nat)"/>
    <property type="match status" value="1"/>
</dbReference>
<evidence type="ECO:0000313" key="2">
    <source>
        <dbReference type="Proteomes" id="UP001500620"/>
    </source>
</evidence>
<dbReference type="InterPro" id="IPR016181">
    <property type="entry name" value="Acyl_CoA_acyltransferase"/>
</dbReference>
<keyword evidence="2" id="KW-1185">Reference proteome</keyword>
<gene>
    <name evidence="1" type="ORF">GCM10022255_100240</name>
</gene>
<accession>A0ABP8DRM6</accession>
<organism evidence="1 2">
    <name type="scientific">Dactylosporangium darangshiense</name>
    <dbReference type="NCBI Taxonomy" id="579108"/>
    <lineage>
        <taxon>Bacteria</taxon>
        <taxon>Bacillati</taxon>
        <taxon>Actinomycetota</taxon>
        <taxon>Actinomycetes</taxon>
        <taxon>Micromonosporales</taxon>
        <taxon>Micromonosporaceae</taxon>
        <taxon>Dactylosporangium</taxon>
    </lineage>
</organism>
<evidence type="ECO:0000313" key="1">
    <source>
        <dbReference type="EMBL" id="GAA4262664.1"/>
    </source>
</evidence>
<dbReference type="Proteomes" id="UP001500620">
    <property type="component" value="Unassembled WGS sequence"/>
</dbReference>
<comment type="caution">
    <text evidence="1">The sequence shown here is derived from an EMBL/GenBank/DDBJ whole genome shotgun (WGS) entry which is preliminary data.</text>
</comment>